<dbReference type="GO" id="GO:0160148">
    <property type="term" value="F:tRNA pseudouridine(55) synthase activity"/>
    <property type="evidence" value="ECO:0007669"/>
    <property type="project" value="UniProtKB-EC"/>
</dbReference>
<dbReference type="PANTHER" id="PTHR13767">
    <property type="entry name" value="TRNA-PSEUDOURIDINE SYNTHASE"/>
    <property type="match status" value="1"/>
</dbReference>
<dbReference type="EMBL" id="NMUH01000604">
    <property type="protein sequence ID" value="MQL82031.1"/>
    <property type="molecule type" value="Genomic_DNA"/>
</dbReference>
<keyword evidence="3" id="KW-0819">tRNA processing</keyword>
<name>A0A843UF24_COLES</name>
<dbReference type="Proteomes" id="UP000652761">
    <property type="component" value="Unassembled WGS sequence"/>
</dbReference>
<dbReference type="InterPro" id="IPR014780">
    <property type="entry name" value="tRNA_psdUridine_synth_TruB"/>
</dbReference>
<keyword evidence="7" id="KW-1185">Reference proteome</keyword>
<feature type="domain" description="Pseudouridine synthase II N-terminal" evidence="5">
    <location>
        <begin position="32"/>
        <end position="74"/>
    </location>
</feature>
<dbReference type="OrthoDB" id="9995526at2759"/>
<dbReference type="AlphaFoldDB" id="A0A843UF24"/>
<evidence type="ECO:0000313" key="6">
    <source>
        <dbReference type="EMBL" id="MQL82031.1"/>
    </source>
</evidence>
<proteinExistence type="inferred from homology"/>
<gene>
    <name evidence="6" type="ORF">Taro_014500</name>
</gene>
<evidence type="ECO:0000256" key="3">
    <source>
        <dbReference type="ARBA" id="ARBA00022694"/>
    </source>
</evidence>
<evidence type="ECO:0000256" key="4">
    <source>
        <dbReference type="ARBA" id="ARBA00023235"/>
    </source>
</evidence>
<dbReference type="GO" id="GO:0003723">
    <property type="term" value="F:RNA binding"/>
    <property type="evidence" value="ECO:0007669"/>
    <property type="project" value="InterPro"/>
</dbReference>
<dbReference type="EC" id="5.4.99.25" evidence="2"/>
<comment type="similarity">
    <text evidence="1">Belongs to the pseudouridine synthase TruB family.</text>
</comment>
<dbReference type="GO" id="GO:0006400">
    <property type="term" value="P:tRNA modification"/>
    <property type="evidence" value="ECO:0007669"/>
    <property type="project" value="TreeGrafter"/>
</dbReference>
<dbReference type="PANTHER" id="PTHR13767:SF2">
    <property type="entry name" value="PSEUDOURIDYLATE SYNTHASE TRUB1"/>
    <property type="match status" value="1"/>
</dbReference>
<evidence type="ECO:0000259" key="5">
    <source>
        <dbReference type="Pfam" id="PF01509"/>
    </source>
</evidence>
<dbReference type="InterPro" id="IPR020103">
    <property type="entry name" value="PsdUridine_synth_cat_dom_sf"/>
</dbReference>
<keyword evidence="4" id="KW-0413">Isomerase</keyword>
<sequence>MDDIGSHHGLLERRFGPNRTGWTSFTVCGKLRRQVKVQKVGHAGTLDPMATGLLIVCVGKATKLVERPVTSSRRAIIVFNRGSVTNMEMRSCLTMTPQRK</sequence>
<dbReference type="Gene3D" id="3.30.2350.10">
    <property type="entry name" value="Pseudouridine synthase"/>
    <property type="match status" value="1"/>
</dbReference>
<comment type="caution">
    <text evidence="6">The sequence shown here is derived from an EMBL/GenBank/DDBJ whole genome shotgun (WGS) entry which is preliminary data.</text>
</comment>
<dbReference type="SUPFAM" id="SSF55120">
    <property type="entry name" value="Pseudouridine synthase"/>
    <property type="match status" value="1"/>
</dbReference>
<evidence type="ECO:0000256" key="1">
    <source>
        <dbReference type="ARBA" id="ARBA00008999"/>
    </source>
</evidence>
<dbReference type="InterPro" id="IPR002501">
    <property type="entry name" value="PsdUridine_synth_N"/>
</dbReference>
<reference evidence="6" key="1">
    <citation type="submission" date="2017-07" db="EMBL/GenBank/DDBJ databases">
        <title>Taro Niue Genome Assembly and Annotation.</title>
        <authorList>
            <person name="Atibalentja N."/>
            <person name="Keating K."/>
            <person name="Fields C.J."/>
        </authorList>
    </citation>
    <scope>NUCLEOTIDE SEQUENCE</scope>
    <source>
        <strain evidence="6">Niue_2</strain>
        <tissue evidence="6">Leaf</tissue>
    </source>
</reference>
<evidence type="ECO:0000256" key="2">
    <source>
        <dbReference type="ARBA" id="ARBA00012787"/>
    </source>
</evidence>
<evidence type="ECO:0000313" key="7">
    <source>
        <dbReference type="Proteomes" id="UP000652761"/>
    </source>
</evidence>
<dbReference type="GO" id="GO:0005634">
    <property type="term" value="C:nucleus"/>
    <property type="evidence" value="ECO:0007669"/>
    <property type="project" value="TreeGrafter"/>
</dbReference>
<organism evidence="6 7">
    <name type="scientific">Colocasia esculenta</name>
    <name type="common">Wild taro</name>
    <name type="synonym">Arum esculentum</name>
    <dbReference type="NCBI Taxonomy" id="4460"/>
    <lineage>
        <taxon>Eukaryota</taxon>
        <taxon>Viridiplantae</taxon>
        <taxon>Streptophyta</taxon>
        <taxon>Embryophyta</taxon>
        <taxon>Tracheophyta</taxon>
        <taxon>Spermatophyta</taxon>
        <taxon>Magnoliopsida</taxon>
        <taxon>Liliopsida</taxon>
        <taxon>Araceae</taxon>
        <taxon>Aroideae</taxon>
        <taxon>Colocasieae</taxon>
        <taxon>Colocasia</taxon>
    </lineage>
</organism>
<dbReference type="GO" id="GO:1990481">
    <property type="term" value="P:mRNA pseudouridine synthesis"/>
    <property type="evidence" value="ECO:0007669"/>
    <property type="project" value="TreeGrafter"/>
</dbReference>
<dbReference type="Pfam" id="PF01509">
    <property type="entry name" value="TruB_N"/>
    <property type="match status" value="1"/>
</dbReference>
<accession>A0A843UF24</accession>
<protein>
    <recommendedName>
        <fullName evidence="2">tRNA pseudouridine(55) synthase</fullName>
        <ecNumber evidence="2">5.4.99.25</ecNumber>
    </recommendedName>
</protein>